<accession>A0ABR0LJH1</accession>
<protein>
    <recommendedName>
        <fullName evidence="2">GmrSD restriction endonucleases N-terminal domain-containing protein</fullName>
    </recommendedName>
</protein>
<keyword evidence="4" id="KW-1185">Reference proteome</keyword>
<feature type="non-terminal residue" evidence="3">
    <location>
        <position position="126"/>
    </location>
</feature>
<organism evidence="3 4">
    <name type="scientific">Cryomyces antarcticus</name>
    <dbReference type="NCBI Taxonomy" id="329879"/>
    <lineage>
        <taxon>Eukaryota</taxon>
        <taxon>Fungi</taxon>
        <taxon>Dikarya</taxon>
        <taxon>Ascomycota</taxon>
        <taxon>Pezizomycotina</taxon>
        <taxon>Dothideomycetes</taxon>
        <taxon>Dothideomycetes incertae sedis</taxon>
        <taxon>Cryomyces</taxon>
    </lineage>
</organism>
<evidence type="ECO:0000259" key="2">
    <source>
        <dbReference type="Pfam" id="PF03235"/>
    </source>
</evidence>
<evidence type="ECO:0000256" key="1">
    <source>
        <dbReference type="SAM" id="MobiDB-lite"/>
    </source>
</evidence>
<dbReference type="PANTHER" id="PTHR39639">
    <property type="entry name" value="CHROMOSOME 16, WHOLE GENOME SHOTGUN SEQUENCE"/>
    <property type="match status" value="1"/>
</dbReference>
<sequence>MSDVVEIDNNEDGDLYENDEDTSQDEQKEAVDPSWFKPRNKLPDSAIHTWTLYELMGLIDGPYLDLTPQYQRDVVWKQNKMVGLIDSLMENFYIPPIIFNRQEVKADDGTIRHKRVCVDGKQRLTS</sequence>
<proteinExistence type="predicted"/>
<dbReference type="Pfam" id="PF03235">
    <property type="entry name" value="GmrSD_N"/>
    <property type="match status" value="1"/>
</dbReference>
<dbReference type="Proteomes" id="UP001357485">
    <property type="component" value="Unassembled WGS sequence"/>
</dbReference>
<dbReference type="InterPro" id="IPR004919">
    <property type="entry name" value="GmrSD_N"/>
</dbReference>
<reference evidence="3 4" key="1">
    <citation type="submission" date="2023-08" db="EMBL/GenBank/DDBJ databases">
        <title>Black Yeasts Isolated from many extreme environments.</title>
        <authorList>
            <person name="Coleine C."/>
            <person name="Stajich J.E."/>
            <person name="Selbmann L."/>
        </authorList>
    </citation>
    <scope>NUCLEOTIDE SEQUENCE [LARGE SCALE GENOMIC DNA]</scope>
    <source>
        <strain evidence="3 4">CCFEE 536</strain>
    </source>
</reference>
<gene>
    <name evidence="3" type="ORF">LTR16_009644</name>
</gene>
<name>A0ABR0LJH1_9PEZI</name>
<dbReference type="EMBL" id="JAVRRA010018970">
    <property type="protein sequence ID" value="KAK5186620.1"/>
    <property type="molecule type" value="Genomic_DNA"/>
</dbReference>
<comment type="caution">
    <text evidence="3">The sequence shown here is derived from an EMBL/GenBank/DDBJ whole genome shotgun (WGS) entry which is preliminary data.</text>
</comment>
<dbReference type="PANTHER" id="PTHR39639:SF1">
    <property type="entry name" value="DUF262 DOMAIN-CONTAINING PROTEIN"/>
    <property type="match status" value="1"/>
</dbReference>
<feature type="domain" description="GmrSD restriction endonucleases N-terminal" evidence="2">
    <location>
        <begin position="65"/>
        <end position="126"/>
    </location>
</feature>
<feature type="region of interest" description="Disordered" evidence="1">
    <location>
        <begin position="1"/>
        <end position="37"/>
    </location>
</feature>
<feature type="compositionally biased region" description="Acidic residues" evidence="1">
    <location>
        <begin position="1"/>
        <end position="24"/>
    </location>
</feature>
<evidence type="ECO:0000313" key="3">
    <source>
        <dbReference type="EMBL" id="KAK5186620.1"/>
    </source>
</evidence>
<evidence type="ECO:0000313" key="4">
    <source>
        <dbReference type="Proteomes" id="UP001357485"/>
    </source>
</evidence>